<evidence type="ECO:0000256" key="5">
    <source>
        <dbReference type="ARBA" id="ARBA00022970"/>
    </source>
</evidence>
<dbReference type="RefSeq" id="WP_142047054.1">
    <property type="nucleotide sequence ID" value="NZ_VFPA01000001.1"/>
</dbReference>
<accession>A0A543DVK6</accession>
<evidence type="ECO:0000256" key="8">
    <source>
        <dbReference type="ARBA" id="ARBA00037998"/>
    </source>
</evidence>
<protein>
    <submittedName>
        <fullName evidence="10">Amino acid/amide ABC transporter membrane protein 1 (HAAT family)</fullName>
    </submittedName>
</protein>
<feature type="transmembrane region" description="Helical" evidence="9">
    <location>
        <begin position="184"/>
        <end position="203"/>
    </location>
</feature>
<reference evidence="10 11" key="1">
    <citation type="submission" date="2019-06" db="EMBL/GenBank/DDBJ databases">
        <title>Sequencing the genomes of 1000 actinobacteria strains.</title>
        <authorList>
            <person name="Klenk H.-P."/>
        </authorList>
    </citation>
    <scope>NUCLEOTIDE SEQUENCE [LARGE SCALE GENOMIC DNA]</scope>
    <source>
        <strain evidence="10 11">DSM 45301</strain>
    </source>
</reference>
<evidence type="ECO:0000256" key="3">
    <source>
        <dbReference type="ARBA" id="ARBA00022475"/>
    </source>
</evidence>
<gene>
    <name evidence="10" type="ORF">FB558_0088</name>
</gene>
<comment type="subcellular location">
    <subcellularLocation>
        <location evidence="1">Cell membrane</location>
        <topology evidence="1">Multi-pass membrane protein</topology>
    </subcellularLocation>
</comment>
<feature type="transmembrane region" description="Helical" evidence="9">
    <location>
        <begin position="131"/>
        <end position="154"/>
    </location>
</feature>
<dbReference type="CDD" id="cd06582">
    <property type="entry name" value="TM_PBP1_LivH_like"/>
    <property type="match status" value="1"/>
</dbReference>
<feature type="transmembrane region" description="Helical" evidence="9">
    <location>
        <begin position="7"/>
        <end position="29"/>
    </location>
</feature>
<dbReference type="Proteomes" id="UP000315677">
    <property type="component" value="Unassembled WGS sequence"/>
</dbReference>
<keyword evidence="6 9" id="KW-1133">Transmembrane helix</keyword>
<evidence type="ECO:0000256" key="2">
    <source>
        <dbReference type="ARBA" id="ARBA00022448"/>
    </source>
</evidence>
<dbReference type="PANTHER" id="PTHR11795">
    <property type="entry name" value="BRANCHED-CHAIN AMINO ACID TRANSPORT SYSTEM PERMEASE PROTEIN LIVH"/>
    <property type="match status" value="1"/>
</dbReference>
<organism evidence="10 11">
    <name type="scientific">Pseudonocardia kunmingensis</name>
    <dbReference type="NCBI Taxonomy" id="630975"/>
    <lineage>
        <taxon>Bacteria</taxon>
        <taxon>Bacillati</taxon>
        <taxon>Actinomycetota</taxon>
        <taxon>Actinomycetes</taxon>
        <taxon>Pseudonocardiales</taxon>
        <taxon>Pseudonocardiaceae</taxon>
        <taxon>Pseudonocardia</taxon>
    </lineage>
</organism>
<dbReference type="AlphaFoldDB" id="A0A543DVK6"/>
<keyword evidence="7 9" id="KW-0472">Membrane</keyword>
<feature type="transmembrane region" description="Helical" evidence="9">
    <location>
        <begin position="209"/>
        <end position="226"/>
    </location>
</feature>
<evidence type="ECO:0000256" key="9">
    <source>
        <dbReference type="SAM" id="Phobius"/>
    </source>
</evidence>
<dbReference type="InterPro" id="IPR052157">
    <property type="entry name" value="BCAA_transport_permease"/>
</dbReference>
<proteinExistence type="inferred from homology"/>
<keyword evidence="5" id="KW-0029">Amino-acid transport</keyword>
<evidence type="ECO:0000313" key="10">
    <source>
        <dbReference type="EMBL" id="TQM13355.1"/>
    </source>
</evidence>
<dbReference type="PANTHER" id="PTHR11795:SF450">
    <property type="entry name" value="ABC TRANSPORTER PERMEASE PROTEIN"/>
    <property type="match status" value="1"/>
</dbReference>
<dbReference type="GO" id="GO:0005886">
    <property type="term" value="C:plasma membrane"/>
    <property type="evidence" value="ECO:0007669"/>
    <property type="project" value="UniProtKB-SubCell"/>
</dbReference>
<dbReference type="GO" id="GO:0006865">
    <property type="term" value="P:amino acid transport"/>
    <property type="evidence" value="ECO:0007669"/>
    <property type="project" value="UniProtKB-KW"/>
</dbReference>
<dbReference type="InterPro" id="IPR001851">
    <property type="entry name" value="ABC_transp_permease"/>
</dbReference>
<evidence type="ECO:0000256" key="1">
    <source>
        <dbReference type="ARBA" id="ARBA00004651"/>
    </source>
</evidence>
<keyword evidence="11" id="KW-1185">Reference proteome</keyword>
<evidence type="ECO:0000256" key="7">
    <source>
        <dbReference type="ARBA" id="ARBA00023136"/>
    </source>
</evidence>
<evidence type="ECO:0000256" key="4">
    <source>
        <dbReference type="ARBA" id="ARBA00022692"/>
    </source>
</evidence>
<evidence type="ECO:0000256" key="6">
    <source>
        <dbReference type="ARBA" id="ARBA00022989"/>
    </source>
</evidence>
<feature type="transmembrane region" description="Helical" evidence="9">
    <location>
        <begin position="49"/>
        <end position="79"/>
    </location>
</feature>
<evidence type="ECO:0000313" key="11">
    <source>
        <dbReference type="Proteomes" id="UP000315677"/>
    </source>
</evidence>
<keyword evidence="3" id="KW-1003">Cell membrane</keyword>
<dbReference type="GO" id="GO:0022857">
    <property type="term" value="F:transmembrane transporter activity"/>
    <property type="evidence" value="ECO:0007669"/>
    <property type="project" value="InterPro"/>
</dbReference>
<keyword evidence="4 9" id="KW-0812">Transmembrane</keyword>
<dbReference type="EMBL" id="VFPA01000001">
    <property type="protein sequence ID" value="TQM13355.1"/>
    <property type="molecule type" value="Genomic_DNA"/>
</dbReference>
<sequence length="283" mass="28517">MSTFVEFLIHGVLVGVTYGLLAIPLTLVYTTTDTVDLAVGGYAVLSGALASVVGGVTGVLVGLGAGVLAAATVGTLFVILARAGAPDPVTVVLATFGFSIALASVVLWSMGSDPFVARAFTEFWQVGTIRVSPQGAINLGLAVGMLVGLLLLLYRTSLGRAMRASAVNAVGAGLAGIPVRRVQFLTFVSGGLMAAAAGVLVLYTTGMDYTSVLQLGLLAIGSALVFGMRPMRAFAGGIAIGVVEALAGGYISGGWSAAIPLLFILAMLASGRLGRLSAAEVRP</sequence>
<feature type="transmembrane region" description="Helical" evidence="9">
    <location>
        <begin position="91"/>
        <end position="111"/>
    </location>
</feature>
<feature type="transmembrane region" description="Helical" evidence="9">
    <location>
        <begin position="257"/>
        <end position="274"/>
    </location>
</feature>
<keyword evidence="2" id="KW-0813">Transport</keyword>
<comment type="caution">
    <text evidence="10">The sequence shown here is derived from an EMBL/GenBank/DDBJ whole genome shotgun (WGS) entry which is preliminary data.</text>
</comment>
<comment type="similarity">
    <text evidence="8">Belongs to the binding-protein-dependent transport system permease family. LivHM subfamily.</text>
</comment>
<dbReference type="OrthoDB" id="9807115at2"/>
<name>A0A543DVK6_9PSEU</name>
<dbReference type="Pfam" id="PF02653">
    <property type="entry name" value="BPD_transp_2"/>
    <property type="match status" value="1"/>
</dbReference>